<feature type="transmembrane region" description="Helical" evidence="6">
    <location>
        <begin position="456"/>
        <end position="476"/>
    </location>
</feature>
<name>A0A238ZF12_9FLAO</name>
<sequence>MEDEKKSYQQVMKATSLFGGVQVLRILVTVIRSKVMAALLGPEGVGISNLLTRPLQLITKATQLGLDKSAVKEISSHYKEGEEKQAYRMIAILKRLVWITAIIGAIFTVAFSGVLSKFTFDSYEYTYTFMWLGLAVVFNQLAMSNLAILQGLRKLAFLAKANIYGAIAGLIVTIPLYYYLELDGILPAIVATSGFVFLFAYFFAKQTVKAHASVTNDTVFSEGKPMIKLGLALSFSSIVGLVVAYLILVFIRSEGGEVEAGFYGAGIAILNNYVGLIFNAMSTDYYPRLAAVCEDIKAVIKTVFEQAFIAILLITPIVIVFIAFAPLLITLLYSNEFEPAVSLVRWGILGMVFKAISWSIGYVIIAKGDSKLFTKTAIAFNSILLILNVIGYYYWGLEGIGISLLVYFIIHYLGVRIITYYRYGFKMKAGFYPVFLICFLLCVGAFLATYMEQALFKYGILIGLIVISSLYSFRLLDKKIGFRSLLDTILKRKK</sequence>
<dbReference type="PANTHER" id="PTHR30250">
    <property type="entry name" value="PST FAMILY PREDICTED COLANIC ACID TRANSPORTER"/>
    <property type="match status" value="1"/>
</dbReference>
<evidence type="ECO:0000256" key="2">
    <source>
        <dbReference type="ARBA" id="ARBA00022475"/>
    </source>
</evidence>
<organism evidence="7 8">
    <name type="scientific">Dokdonia pacifica</name>
    <dbReference type="NCBI Taxonomy" id="1627892"/>
    <lineage>
        <taxon>Bacteria</taxon>
        <taxon>Pseudomonadati</taxon>
        <taxon>Bacteroidota</taxon>
        <taxon>Flavobacteriia</taxon>
        <taxon>Flavobacteriales</taxon>
        <taxon>Flavobacteriaceae</taxon>
        <taxon>Dokdonia</taxon>
    </lineage>
</organism>
<keyword evidence="8" id="KW-1185">Reference proteome</keyword>
<dbReference type="EMBL" id="FZNY01000003">
    <property type="protein sequence ID" value="SNR82095.1"/>
    <property type="molecule type" value="Genomic_DNA"/>
</dbReference>
<dbReference type="Proteomes" id="UP000198379">
    <property type="component" value="Unassembled WGS sequence"/>
</dbReference>
<feature type="transmembrane region" description="Helical" evidence="6">
    <location>
        <begin position="307"/>
        <end position="334"/>
    </location>
</feature>
<dbReference type="InterPro" id="IPR050833">
    <property type="entry name" value="Poly_Biosynth_Transport"/>
</dbReference>
<feature type="transmembrane region" description="Helical" evidence="6">
    <location>
        <begin position="161"/>
        <end position="179"/>
    </location>
</feature>
<evidence type="ECO:0000256" key="1">
    <source>
        <dbReference type="ARBA" id="ARBA00004651"/>
    </source>
</evidence>
<accession>A0A238ZF12</accession>
<protein>
    <submittedName>
        <fullName evidence="7">Membrane protein involved in the export of O-antigen and teichoic acid</fullName>
    </submittedName>
</protein>
<comment type="subcellular location">
    <subcellularLocation>
        <location evidence="1">Cell membrane</location>
        <topology evidence="1">Multi-pass membrane protein</topology>
    </subcellularLocation>
</comment>
<keyword evidence="4 6" id="KW-1133">Transmembrane helix</keyword>
<evidence type="ECO:0000256" key="5">
    <source>
        <dbReference type="ARBA" id="ARBA00023136"/>
    </source>
</evidence>
<dbReference type="AlphaFoldDB" id="A0A238ZF12"/>
<dbReference type="PANTHER" id="PTHR30250:SF11">
    <property type="entry name" value="O-ANTIGEN TRANSPORTER-RELATED"/>
    <property type="match status" value="1"/>
</dbReference>
<feature type="transmembrane region" description="Helical" evidence="6">
    <location>
        <begin position="260"/>
        <end position="278"/>
    </location>
</feature>
<evidence type="ECO:0000313" key="8">
    <source>
        <dbReference type="Proteomes" id="UP000198379"/>
    </source>
</evidence>
<dbReference type="GO" id="GO:0005886">
    <property type="term" value="C:plasma membrane"/>
    <property type="evidence" value="ECO:0007669"/>
    <property type="project" value="UniProtKB-SubCell"/>
</dbReference>
<evidence type="ECO:0000256" key="6">
    <source>
        <dbReference type="SAM" id="Phobius"/>
    </source>
</evidence>
<reference evidence="7 8" key="1">
    <citation type="submission" date="2017-06" db="EMBL/GenBank/DDBJ databases">
        <authorList>
            <person name="Kim H.J."/>
            <person name="Triplett B.A."/>
        </authorList>
    </citation>
    <scope>NUCLEOTIDE SEQUENCE [LARGE SCALE GENOMIC DNA]</scope>
    <source>
        <strain evidence="7 8">DSM 25597</strain>
    </source>
</reference>
<dbReference type="Pfam" id="PF13440">
    <property type="entry name" value="Polysacc_synt_3"/>
    <property type="match status" value="1"/>
</dbReference>
<dbReference type="GO" id="GO:0009246">
    <property type="term" value="P:enterobacterial common antigen biosynthetic process"/>
    <property type="evidence" value="ECO:0007669"/>
    <property type="project" value="InterPro"/>
</dbReference>
<feature type="transmembrane region" description="Helical" evidence="6">
    <location>
        <begin position="185"/>
        <end position="204"/>
    </location>
</feature>
<feature type="transmembrane region" description="Helical" evidence="6">
    <location>
        <begin position="431"/>
        <end position="450"/>
    </location>
</feature>
<proteinExistence type="predicted"/>
<evidence type="ECO:0000313" key="7">
    <source>
        <dbReference type="EMBL" id="SNR82095.1"/>
    </source>
</evidence>
<dbReference type="RefSeq" id="WP_143337109.1">
    <property type="nucleotide sequence ID" value="NZ_BMEP01000001.1"/>
</dbReference>
<feature type="transmembrane region" description="Helical" evidence="6">
    <location>
        <begin position="401"/>
        <end position="419"/>
    </location>
</feature>
<keyword evidence="2" id="KW-1003">Cell membrane</keyword>
<gene>
    <name evidence="7" type="ORF">SAMN06265376_103189</name>
</gene>
<evidence type="ECO:0000256" key="4">
    <source>
        <dbReference type="ARBA" id="ARBA00022989"/>
    </source>
</evidence>
<dbReference type="OrthoDB" id="9769862at2"/>
<feature type="transmembrane region" description="Helical" evidence="6">
    <location>
        <begin position="128"/>
        <end position="149"/>
    </location>
</feature>
<feature type="transmembrane region" description="Helical" evidence="6">
    <location>
        <begin position="96"/>
        <end position="116"/>
    </location>
</feature>
<feature type="transmembrane region" description="Helical" evidence="6">
    <location>
        <begin position="346"/>
        <end position="365"/>
    </location>
</feature>
<feature type="transmembrane region" description="Helical" evidence="6">
    <location>
        <begin position="377"/>
        <end position="395"/>
    </location>
</feature>
<evidence type="ECO:0000256" key="3">
    <source>
        <dbReference type="ARBA" id="ARBA00022692"/>
    </source>
</evidence>
<dbReference type="InterPro" id="IPR044550">
    <property type="entry name" value="WzxE"/>
</dbReference>
<dbReference type="CDD" id="cd13125">
    <property type="entry name" value="MATE_like_10"/>
    <property type="match status" value="1"/>
</dbReference>
<keyword evidence="3 6" id="KW-0812">Transmembrane</keyword>
<feature type="transmembrane region" description="Helical" evidence="6">
    <location>
        <begin position="225"/>
        <end position="248"/>
    </location>
</feature>
<keyword evidence="5 6" id="KW-0472">Membrane</keyword>